<feature type="transmembrane region" description="Helical" evidence="1">
    <location>
        <begin position="285"/>
        <end position="305"/>
    </location>
</feature>
<keyword evidence="1" id="KW-1133">Transmembrane helix</keyword>
<keyword evidence="1" id="KW-0472">Membrane</keyword>
<comment type="caution">
    <text evidence="2">The sequence shown here is derived from an EMBL/GenBank/DDBJ whole genome shotgun (WGS) entry which is preliminary data.</text>
</comment>
<dbReference type="EMBL" id="JADGKB010000115">
    <property type="protein sequence ID" value="KAJ3253244.1"/>
    <property type="molecule type" value="Genomic_DNA"/>
</dbReference>
<organism evidence="2 3">
    <name type="scientific">Boothiomyces macroporosus</name>
    <dbReference type="NCBI Taxonomy" id="261099"/>
    <lineage>
        <taxon>Eukaryota</taxon>
        <taxon>Fungi</taxon>
        <taxon>Fungi incertae sedis</taxon>
        <taxon>Chytridiomycota</taxon>
        <taxon>Chytridiomycota incertae sedis</taxon>
        <taxon>Chytridiomycetes</taxon>
        <taxon>Rhizophydiales</taxon>
        <taxon>Terramycetaceae</taxon>
        <taxon>Boothiomyces</taxon>
    </lineage>
</organism>
<protein>
    <submittedName>
        <fullName evidence="2">Uncharacterized protein</fullName>
    </submittedName>
</protein>
<accession>A0AAD5UEG6</accession>
<feature type="transmembrane region" description="Helical" evidence="1">
    <location>
        <begin position="215"/>
        <end position="239"/>
    </location>
</feature>
<feature type="transmembrane region" description="Helical" evidence="1">
    <location>
        <begin position="317"/>
        <end position="335"/>
    </location>
</feature>
<reference evidence="2" key="1">
    <citation type="submission" date="2020-05" db="EMBL/GenBank/DDBJ databases">
        <title>Phylogenomic resolution of chytrid fungi.</title>
        <authorList>
            <person name="Stajich J.E."/>
            <person name="Amses K."/>
            <person name="Simmons R."/>
            <person name="Seto K."/>
            <person name="Myers J."/>
            <person name="Bonds A."/>
            <person name="Quandt C.A."/>
            <person name="Barry K."/>
            <person name="Liu P."/>
            <person name="Grigoriev I."/>
            <person name="Longcore J.E."/>
            <person name="James T.Y."/>
        </authorList>
    </citation>
    <scope>NUCLEOTIDE SEQUENCE</scope>
    <source>
        <strain evidence="2">PLAUS21</strain>
    </source>
</reference>
<feature type="transmembrane region" description="Helical" evidence="1">
    <location>
        <begin position="364"/>
        <end position="382"/>
    </location>
</feature>
<dbReference type="Proteomes" id="UP001210925">
    <property type="component" value="Unassembled WGS sequence"/>
</dbReference>
<keyword evidence="3" id="KW-1185">Reference proteome</keyword>
<feature type="transmembrane region" description="Helical" evidence="1">
    <location>
        <begin position="251"/>
        <end position="273"/>
    </location>
</feature>
<gene>
    <name evidence="2" type="ORF">HK103_000790</name>
</gene>
<evidence type="ECO:0000256" key="1">
    <source>
        <dbReference type="SAM" id="Phobius"/>
    </source>
</evidence>
<evidence type="ECO:0000313" key="2">
    <source>
        <dbReference type="EMBL" id="KAJ3253244.1"/>
    </source>
</evidence>
<dbReference type="AlphaFoldDB" id="A0AAD5UEG6"/>
<evidence type="ECO:0000313" key="3">
    <source>
        <dbReference type="Proteomes" id="UP001210925"/>
    </source>
</evidence>
<keyword evidence="1" id="KW-0812">Transmembrane</keyword>
<feature type="transmembrane region" description="Helical" evidence="1">
    <location>
        <begin position="403"/>
        <end position="421"/>
    </location>
</feature>
<name>A0AAD5UEG6_9FUNG</name>
<sequence>MFLTSQWWSGKCNNGPPNVMYYHSISNEGIKTAPANETWPVGYKFQANNGKYYSLRCFGTLKAVLSQECCAYPLVQNNVPQFIAQAGNYQSMSTVLVQDSPLAASPYLGTDAQYCSLSATTSNSLKGYTSAYYLADGNCTPAENVICFPNATLNIYSSPGCAGTAQTFDLSSPTTLTTSTLNTVTGQFTGVPAGTGSSKISYTIMISTNQFIPDFTFWGDYMTIFMPLVALVCILFTLYVHGIKLLKQRKLYLIVNFITQVIFLFFILVAFFASMGYYSKLIDGLHYTSMMIATILSVCQSFKIVFSVQKVHIGIEYGTYFLVAAVNVCLCWNQYTRFFAVVPGVTFNQQLVATISATNLAWNLLYYIIDCVPPIFIIYRLIKGSPDYNQFTDIFKILWVVDKYFLINFICQFIMFGFYILQDRIKASTEWLRDDRVWLGFLNAESLAFGVHASLTALLFERMSDIIKKNKLFSYQSKTRVGTSGFETKSEVK</sequence>
<feature type="transmembrane region" description="Helical" evidence="1">
    <location>
        <begin position="441"/>
        <end position="460"/>
    </location>
</feature>
<proteinExistence type="predicted"/>